<dbReference type="EMBL" id="LK932849">
    <property type="protein sequence ID" value="CDS95104.1"/>
    <property type="molecule type" value="Genomic_DNA"/>
</dbReference>
<protein>
    <submittedName>
        <fullName evidence="1">Uncharacterized protein</fullName>
    </submittedName>
</protein>
<name>A0A069AJH7_CLODI</name>
<evidence type="ECO:0000313" key="3">
    <source>
        <dbReference type="EMBL" id="CDS95104.1"/>
    </source>
</evidence>
<sequence>MITLVYSNNEFLKSKKYPCG</sequence>
<evidence type="ECO:0000313" key="2">
    <source>
        <dbReference type="EMBL" id="CDS89219.1"/>
    </source>
</evidence>
<reference evidence="1" key="1">
    <citation type="submission" date="2014-07" db="EMBL/GenBank/DDBJ databases">
        <authorList>
            <person name="Monot Marc"/>
        </authorList>
    </citation>
    <scope>NUCLEOTIDE SEQUENCE</scope>
    <source>
        <strain evidence="3">7032989</strain>
        <strain evidence="2">7032994</strain>
    </source>
</reference>
<dbReference type="AlphaFoldDB" id="A0A069AJH7"/>
<gene>
    <name evidence="3" type="ORF">BN1095_20139</name>
    <name evidence="1" type="ORF">BN1096_700065</name>
    <name evidence="2" type="ORF">BN1097_710066</name>
</gene>
<organism evidence="1">
    <name type="scientific">Clostridioides difficile</name>
    <name type="common">Peptoclostridium difficile</name>
    <dbReference type="NCBI Taxonomy" id="1496"/>
    <lineage>
        <taxon>Bacteria</taxon>
        <taxon>Bacillati</taxon>
        <taxon>Bacillota</taxon>
        <taxon>Clostridia</taxon>
        <taxon>Peptostreptococcales</taxon>
        <taxon>Peptostreptococcaceae</taxon>
        <taxon>Clostridioides</taxon>
    </lineage>
</organism>
<dbReference type="EMBL" id="LK932411">
    <property type="protein sequence ID" value="CDS89219.1"/>
    <property type="molecule type" value="Genomic_DNA"/>
</dbReference>
<proteinExistence type="predicted"/>
<dbReference type="EMBL" id="LK932525">
    <property type="protein sequence ID" value="CDS88611.1"/>
    <property type="molecule type" value="Genomic_DNA"/>
</dbReference>
<evidence type="ECO:0000313" key="1">
    <source>
        <dbReference type="EMBL" id="CDS88611.1"/>
    </source>
</evidence>
<accession>A0A069AJH7</accession>